<sequence>MLWPLFALIAAIAIYYINVLRKLFVNHMKTFKAMEPVAGPTALPFIGNTFKIPQDSYGFTKKLLDWADEYVEKGERVLKFWVGTKLLVMPLDGQTVKAILDSNTEITKGSDYDFILPWLGSGLLISTGAKWKSRRKMLTPTFHFQMLEGYVEVFDSNCNLLTRVLESHADDGKEFNIFPYIKRCALDIICETAMGTKLNSQINIDSEYVQTIEKFSHLCFDYMFHAYNWFTPYWYASGKGFEKDRLVENLTNFTKKVIKERVERRQENPELTTKRLAFLDMLLDMQETNQLTYEDIREEVDTFMFEGHDTTSSGIGWTLWCLATHPEIQKKVHDELDDRFGDSDREITVDDLKEMKYLERCIKEAMRLFPPVPGVTRLLQNDFQFDDKTIKKGANIVICPLAIHRNKKLYNNVDSYDPDNFLPENLTKHHPYDYIPFSAGPRNCIGQKFALSEEKVMVAWILRKYKISTEHALDRNRYGIELILRPEMGFPIRIEARCSANVHESAVSTKIIR</sequence>
<reference evidence="9" key="1">
    <citation type="submission" date="2023-06" db="EMBL/GenBank/DDBJ databases">
        <title>Genomic analysis of the entomopathogenic nematode Steinernema hermaphroditum.</title>
        <authorList>
            <person name="Schwarz E.M."/>
            <person name="Heppert J.K."/>
            <person name="Baniya A."/>
            <person name="Schwartz H.T."/>
            <person name="Tan C.-H."/>
            <person name="Antoshechkin I."/>
            <person name="Sternberg P.W."/>
            <person name="Goodrich-Blair H."/>
            <person name="Dillman A.R."/>
        </authorList>
    </citation>
    <scope>NUCLEOTIDE SEQUENCE</scope>
    <source>
        <strain evidence="9">PS9179</strain>
        <tissue evidence="9">Whole animal</tissue>
    </source>
</reference>
<evidence type="ECO:0000256" key="5">
    <source>
        <dbReference type="ARBA" id="ARBA00023033"/>
    </source>
</evidence>
<dbReference type="AlphaFoldDB" id="A0AA39GMY7"/>
<comment type="caution">
    <text evidence="9">The sequence shown here is derived from an EMBL/GenBank/DDBJ whole genome shotgun (WGS) entry which is preliminary data.</text>
</comment>
<dbReference type="PANTHER" id="PTHR24291">
    <property type="entry name" value="CYTOCHROME P450 FAMILY 4"/>
    <property type="match status" value="1"/>
</dbReference>
<comment type="cofactor">
    <cofactor evidence="1 6">
        <name>heme</name>
        <dbReference type="ChEBI" id="CHEBI:30413"/>
    </cofactor>
</comment>
<keyword evidence="8" id="KW-1133">Transmembrane helix</keyword>
<name>A0AA39GMY7_9BILA</name>
<evidence type="ECO:0000256" key="4">
    <source>
        <dbReference type="ARBA" id="ARBA00023004"/>
    </source>
</evidence>
<evidence type="ECO:0000256" key="2">
    <source>
        <dbReference type="ARBA" id="ARBA00010617"/>
    </source>
</evidence>
<dbReference type="InterPro" id="IPR002401">
    <property type="entry name" value="Cyt_P450_E_grp-I"/>
</dbReference>
<evidence type="ECO:0000256" key="3">
    <source>
        <dbReference type="ARBA" id="ARBA00022617"/>
    </source>
</evidence>
<dbReference type="Proteomes" id="UP001175271">
    <property type="component" value="Unassembled WGS sequence"/>
</dbReference>
<comment type="similarity">
    <text evidence="2 7">Belongs to the cytochrome P450 family.</text>
</comment>
<keyword evidence="3 6" id="KW-0349">Heme</keyword>
<evidence type="ECO:0000313" key="9">
    <source>
        <dbReference type="EMBL" id="KAK0390345.1"/>
    </source>
</evidence>
<keyword evidence="10" id="KW-1185">Reference proteome</keyword>
<keyword evidence="5 7" id="KW-0503">Monooxygenase</keyword>
<evidence type="ECO:0000313" key="10">
    <source>
        <dbReference type="Proteomes" id="UP001175271"/>
    </source>
</evidence>
<proteinExistence type="inferred from homology"/>
<evidence type="ECO:0000256" key="6">
    <source>
        <dbReference type="PIRSR" id="PIRSR602401-1"/>
    </source>
</evidence>
<dbReference type="PROSITE" id="PS00086">
    <property type="entry name" value="CYTOCHROME_P450"/>
    <property type="match status" value="1"/>
</dbReference>
<dbReference type="InterPro" id="IPR036396">
    <property type="entry name" value="Cyt_P450_sf"/>
</dbReference>
<feature type="binding site" description="axial binding residue" evidence="6">
    <location>
        <position position="444"/>
    </location>
    <ligand>
        <name>heme</name>
        <dbReference type="ChEBI" id="CHEBI:30413"/>
    </ligand>
    <ligandPart>
        <name>Fe</name>
        <dbReference type="ChEBI" id="CHEBI:18248"/>
    </ligandPart>
</feature>
<evidence type="ECO:0008006" key="11">
    <source>
        <dbReference type="Google" id="ProtNLM"/>
    </source>
</evidence>
<dbReference type="GO" id="GO:0004497">
    <property type="term" value="F:monooxygenase activity"/>
    <property type="evidence" value="ECO:0007669"/>
    <property type="project" value="UniProtKB-KW"/>
</dbReference>
<evidence type="ECO:0000256" key="1">
    <source>
        <dbReference type="ARBA" id="ARBA00001971"/>
    </source>
</evidence>
<keyword evidence="7" id="KW-0560">Oxidoreductase</keyword>
<dbReference type="PRINTS" id="PR00385">
    <property type="entry name" value="P450"/>
</dbReference>
<dbReference type="SUPFAM" id="SSF48264">
    <property type="entry name" value="Cytochrome P450"/>
    <property type="match status" value="1"/>
</dbReference>
<keyword evidence="8" id="KW-0812">Transmembrane</keyword>
<dbReference type="Pfam" id="PF00067">
    <property type="entry name" value="p450"/>
    <property type="match status" value="1"/>
</dbReference>
<dbReference type="GO" id="GO:0016705">
    <property type="term" value="F:oxidoreductase activity, acting on paired donors, with incorporation or reduction of molecular oxygen"/>
    <property type="evidence" value="ECO:0007669"/>
    <property type="project" value="InterPro"/>
</dbReference>
<gene>
    <name evidence="9" type="ORF">QR680_019311</name>
</gene>
<dbReference type="CDD" id="cd20628">
    <property type="entry name" value="CYP4"/>
    <property type="match status" value="1"/>
</dbReference>
<dbReference type="PANTHER" id="PTHR24291:SF130">
    <property type="entry name" value="CYTOCHROME P450 FAMILY"/>
    <property type="match status" value="1"/>
</dbReference>
<dbReference type="GO" id="GO:0020037">
    <property type="term" value="F:heme binding"/>
    <property type="evidence" value="ECO:0007669"/>
    <property type="project" value="InterPro"/>
</dbReference>
<dbReference type="PRINTS" id="PR00463">
    <property type="entry name" value="EP450I"/>
</dbReference>
<feature type="transmembrane region" description="Helical" evidence="8">
    <location>
        <begin position="6"/>
        <end position="24"/>
    </location>
</feature>
<dbReference type="Gene3D" id="1.10.630.10">
    <property type="entry name" value="Cytochrome P450"/>
    <property type="match status" value="1"/>
</dbReference>
<evidence type="ECO:0000256" key="7">
    <source>
        <dbReference type="RuleBase" id="RU000461"/>
    </source>
</evidence>
<dbReference type="InterPro" id="IPR017972">
    <property type="entry name" value="Cyt_P450_CS"/>
</dbReference>
<accession>A0AA39GMY7</accession>
<keyword evidence="4 6" id="KW-0408">Iron</keyword>
<dbReference type="EMBL" id="JAUCMV010000006">
    <property type="protein sequence ID" value="KAK0390345.1"/>
    <property type="molecule type" value="Genomic_DNA"/>
</dbReference>
<evidence type="ECO:0000256" key="8">
    <source>
        <dbReference type="SAM" id="Phobius"/>
    </source>
</evidence>
<dbReference type="GO" id="GO:0005506">
    <property type="term" value="F:iron ion binding"/>
    <property type="evidence" value="ECO:0007669"/>
    <property type="project" value="InterPro"/>
</dbReference>
<organism evidence="9 10">
    <name type="scientific">Steinernema hermaphroditum</name>
    <dbReference type="NCBI Taxonomy" id="289476"/>
    <lineage>
        <taxon>Eukaryota</taxon>
        <taxon>Metazoa</taxon>
        <taxon>Ecdysozoa</taxon>
        <taxon>Nematoda</taxon>
        <taxon>Chromadorea</taxon>
        <taxon>Rhabditida</taxon>
        <taxon>Tylenchina</taxon>
        <taxon>Panagrolaimomorpha</taxon>
        <taxon>Strongyloidoidea</taxon>
        <taxon>Steinernematidae</taxon>
        <taxon>Steinernema</taxon>
    </lineage>
</organism>
<keyword evidence="6 7" id="KW-0479">Metal-binding</keyword>
<dbReference type="InterPro" id="IPR050196">
    <property type="entry name" value="Cytochrome_P450_Monoox"/>
</dbReference>
<keyword evidence="8" id="KW-0472">Membrane</keyword>
<dbReference type="InterPro" id="IPR001128">
    <property type="entry name" value="Cyt_P450"/>
</dbReference>
<protein>
    <recommendedName>
        <fullName evidence="11">Cytochrome P450</fullName>
    </recommendedName>
</protein>